<evidence type="ECO:0000313" key="2">
    <source>
        <dbReference type="EMBL" id="GDZ84772.1"/>
    </source>
</evidence>
<dbReference type="SUPFAM" id="SSF48452">
    <property type="entry name" value="TPR-like"/>
    <property type="match status" value="1"/>
</dbReference>
<dbReference type="InterPro" id="IPR011990">
    <property type="entry name" value="TPR-like_helical_dom_sf"/>
</dbReference>
<organism evidence="2 3">
    <name type="scientific">Leuconostoc citreum</name>
    <dbReference type="NCBI Taxonomy" id="33964"/>
    <lineage>
        <taxon>Bacteria</taxon>
        <taxon>Bacillati</taxon>
        <taxon>Bacillota</taxon>
        <taxon>Bacilli</taxon>
        <taxon>Lactobacillales</taxon>
        <taxon>Lactobacillaceae</taxon>
        <taxon>Leuconostoc</taxon>
    </lineage>
</organism>
<dbReference type="PROSITE" id="PS50943">
    <property type="entry name" value="HTH_CROC1"/>
    <property type="match status" value="1"/>
</dbReference>
<dbReference type="PANTHER" id="PTHR37038">
    <property type="entry name" value="TRANSCRIPTIONAL REGULATOR-RELATED"/>
    <property type="match status" value="1"/>
</dbReference>
<dbReference type="InterPro" id="IPR041315">
    <property type="entry name" value="PlcR_TPR"/>
</dbReference>
<dbReference type="InterPro" id="IPR053163">
    <property type="entry name" value="HTH-type_regulator_Rgg"/>
</dbReference>
<feature type="domain" description="HTH cro/C1-type" evidence="1">
    <location>
        <begin position="16"/>
        <end position="69"/>
    </location>
</feature>
<evidence type="ECO:0000313" key="3">
    <source>
        <dbReference type="Proteomes" id="UP000323274"/>
    </source>
</evidence>
<dbReference type="Pfam" id="PF01381">
    <property type="entry name" value="HTH_3"/>
    <property type="match status" value="1"/>
</dbReference>
<dbReference type="PANTHER" id="PTHR37038:SF14">
    <property type="entry name" value="TRANSCRIPTIONAL ACTIVATOR"/>
    <property type="match status" value="1"/>
</dbReference>
<accession>A0A5A5U436</accession>
<gene>
    <name evidence="2" type="ORF">LCIT_20140</name>
</gene>
<dbReference type="CDD" id="cd00093">
    <property type="entry name" value="HTH_XRE"/>
    <property type="match status" value="1"/>
</dbReference>
<dbReference type="RefSeq" id="WP_170167813.1">
    <property type="nucleotide sequence ID" value="NZ_BJJW01000035.1"/>
</dbReference>
<comment type="caution">
    <text evidence="2">The sequence shown here is derived from an EMBL/GenBank/DDBJ whole genome shotgun (WGS) entry which is preliminary data.</text>
</comment>
<dbReference type="InterPro" id="IPR001387">
    <property type="entry name" value="Cro/C1-type_HTH"/>
</dbReference>
<dbReference type="Gene3D" id="1.25.40.10">
    <property type="entry name" value="Tetratricopeptide repeat domain"/>
    <property type="match status" value="1"/>
</dbReference>
<dbReference type="GO" id="GO:0003677">
    <property type="term" value="F:DNA binding"/>
    <property type="evidence" value="ECO:0007669"/>
    <property type="project" value="InterPro"/>
</dbReference>
<evidence type="ECO:0000259" key="1">
    <source>
        <dbReference type="PROSITE" id="PS50943"/>
    </source>
</evidence>
<dbReference type="InterPro" id="IPR010982">
    <property type="entry name" value="Lambda_DNA-bd_dom_sf"/>
</dbReference>
<dbReference type="SMART" id="SM00530">
    <property type="entry name" value="HTH_XRE"/>
    <property type="match status" value="1"/>
</dbReference>
<dbReference type="AlphaFoldDB" id="A0A5A5U436"/>
<reference evidence="2 3" key="1">
    <citation type="submission" date="2019-04" db="EMBL/GenBank/DDBJ databases">
        <title>A pseudo-fructophilic Leuconostoc citreum strain F192-5 isolated from peel of satsuma mandarin: the first report for isolation and characterization of strain-dependent fructophilic-like characteristics.</title>
        <authorList>
            <person name="Maeno S."/>
            <person name="Tanizawa Y."/>
            <person name="Kajikawa A."/>
            <person name="Kanesaki Y."/>
            <person name="Kubota E."/>
            <person name="Arita M."/>
            <person name="Leon D."/>
            <person name="Endo A."/>
        </authorList>
    </citation>
    <scope>NUCLEOTIDE SEQUENCE [LARGE SCALE GENOMIC DNA]</scope>
    <source>
        <strain evidence="2 3">F192-5</strain>
    </source>
</reference>
<protein>
    <submittedName>
        <fullName evidence="2">Transcriptional regulator</fullName>
    </submittedName>
</protein>
<dbReference type="SUPFAM" id="SSF47413">
    <property type="entry name" value="lambda repressor-like DNA-binding domains"/>
    <property type="match status" value="1"/>
</dbReference>
<dbReference type="EMBL" id="BJJW01000035">
    <property type="protein sequence ID" value="GDZ84772.1"/>
    <property type="molecule type" value="Genomic_DNA"/>
</dbReference>
<proteinExistence type="predicted"/>
<sequence length="276" mass="32217">MQNVLDEATKRVGELIKSSRKRKKLTQSELANGLCSQAIISSIESGCDMPNVFLFYKLCARLDVPLTNSFLKQILDFEASSNFAEHVFQLCKNHKYTEMIEYMESSKILDQLESNRDFQTYYYYYACALYQTKGNLLEVERYLKIAIACTLKKPYQPKNQIEILLINSLGVVNLDFGFFEKSFDYFDTAYNAFLKCQENTENLNVISYQYGVFLYKQERYIESLSVLLKGFDDVIKKETFFMLAEYSLLISKCYKNIGNNLDAKKYYEKYGAFLDL</sequence>
<name>A0A5A5U436_LEUCI</name>
<dbReference type="Pfam" id="PF18768">
    <property type="entry name" value="RNPP_C"/>
    <property type="match status" value="1"/>
</dbReference>
<dbReference type="Proteomes" id="UP000323274">
    <property type="component" value="Unassembled WGS sequence"/>
</dbReference>